<dbReference type="Proteomes" id="UP000176450">
    <property type="component" value="Unassembled WGS sequence"/>
</dbReference>
<dbReference type="Pfam" id="PF13439">
    <property type="entry name" value="Glyco_transf_4"/>
    <property type="match status" value="1"/>
</dbReference>
<reference evidence="2 3" key="1">
    <citation type="journal article" date="2016" name="Nat. Commun.">
        <title>Thousands of microbial genomes shed light on interconnected biogeochemical processes in an aquifer system.</title>
        <authorList>
            <person name="Anantharaman K."/>
            <person name="Brown C.T."/>
            <person name="Hug L.A."/>
            <person name="Sharon I."/>
            <person name="Castelle C.J."/>
            <person name="Probst A.J."/>
            <person name="Thomas B.C."/>
            <person name="Singh A."/>
            <person name="Wilkins M.J."/>
            <person name="Karaoz U."/>
            <person name="Brodie E.L."/>
            <person name="Williams K.H."/>
            <person name="Hubbard S.S."/>
            <person name="Banfield J.F."/>
        </authorList>
    </citation>
    <scope>NUCLEOTIDE SEQUENCE [LARGE SCALE GENOMIC DNA]</scope>
</reference>
<proteinExistence type="predicted"/>
<comment type="caution">
    <text evidence="2">The sequence shown here is derived from an EMBL/GenBank/DDBJ whole genome shotgun (WGS) entry which is preliminary data.</text>
</comment>
<dbReference type="AlphaFoldDB" id="A0A1F6B3J2"/>
<dbReference type="InterPro" id="IPR050194">
    <property type="entry name" value="Glycosyltransferase_grp1"/>
</dbReference>
<gene>
    <name evidence="2" type="ORF">A3A63_03325</name>
</gene>
<evidence type="ECO:0000313" key="3">
    <source>
        <dbReference type="Proteomes" id="UP000176450"/>
    </source>
</evidence>
<name>A0A1F6B3J2_9BACT</name>
<evidence type="ECO:0000259" key="1">
    <source>
        <dbReference type="Pfam" id="PF13439"/>
    </source>
</evidence>
<dbReference type="Pfam" id="PF13692">
    <property type="entry name" value="Glyco_trans_1_4"/>
    <property type="match status" value="1"/>
</dbReference>
<dbReference type="PANTHER" id="PTHR45947:SF3">
    <property type="entry name" value="SULFOQUINOVOSYL TRANSFERASE SQD2"/>
    <property type="match status" value="1"/>
</dbReference>
<organism evidence="2 3">
    <name type="scientific">Candidatus Gottesmanbacteria bacterium RIFCSPLOWO2_01_FULL_46_9</name>
    <dbReference type="NCBI Taxonomy" id="1798394"/>
    <lineage>
        <taxon>Bacteria</taxon>
        <taxon>Candidatus Gottesmaniibacteriota</taxon>
    </lineage>
</organism>
<evidence type="ECO:0000313" key="2">
    <source>
        <dbReference type="EMBL" id="OGG31373.1"/>
    </source>
</evidence>
<dbReference type="CDD" id="cd03801">
    <property type="entry name" value="GT4_PimA-like"/>
    <property type="match status" value="1"/>
</dbReference>
<sequence length="397" mass="45654">MKILFVSAVLPFPLYSGGQVRIYNLLKRLSQKHDIALYAFIRDEKEKQYLKDLSFCKKVVTVKRGRAWQFRYVMRALTCSYPLLLSTYDSARMRELIADELQRRQYDIIHIEPGYVWPSLPRTKLPVVVSEHNIEHEIYTGFVKHFPVAFFRFLLSSDVNKLKKWEAKIWRQATRVIAVFDGDKKKMSQVIDSEKISVVKNGVDLASFPFKPKAVSMKGKMTFLYVGNFAWMENRDAVFHLLKDIWPAVYGKYPQASLRIVGKNLPQHLRGMADTPGVSFLEHVTDIQTELQRADIMLAPIRIGGGTKYKLLEAMASGLPVVTTKLGASGLLVTHDKEIFMADSPEETVRAIQALIEPVRRMAIVTSARTRIEKHYSWETIAEDLNRAWEEAYAEKH</sequence>
<dbReference type="EMBL" id="MFJX01000012">
    <property type="protein sequence ID" value="OGG31373.1"/>
    <property type="molecule type" value="Genomic_DNA"/>
</dbReference>
<dbReference type="InterPro" id="IPR028098">
    <property type="entry name" value="Glyco_trans_4-like_N"/>
</dbReference>
<dbReference type="GO" id="GO:0016757">
    <property type="term" value="F:glycosyltransferase activity"/>
    <property type="evidence" value="ECO:0007669"/>
    <property type="project" value="TreeGrafter"/>
</dbReference>
<dbReference type="Gene3D" id="3.40.50.2000">
    <property type="entry name" value="Glycogen Phosphorylase B"/>
    <property type="match status" value="2"/>
</dbReference>
<protein>
    <recommendedName>
        <fullName evidence="1">Glycosyltransferase subfamily 4-like N-terminal domain-containing protein</fullName>
    </recommendedName>
</protein>
<feature type="domain" description="Glycosyltransferase subfamily 4-like N-terminal" evidence="1">
    <location>
        <begin position="16"/>
        <end position="206"/>
    </location>
</feature>
<accession>A0A1F6B3J2</accession>
<dbReference type="PANTHER" id="PTHR45947">
    <property type="entry name" value="SULFOQUINOVOSYL TRANSFERASE SQD2"/>
    <property type="match status" value="1"/>
</dbReference>
<dbReference type="SUPFAM" id="SSF53756">
    <property type="entry name" value="UDP-Glycosyltransferase/glycogen phosphorylase"/>
    <property type="match status" value="1"/>
</dbReference>